<evidence type="ECO:0000256" key="1">
    <source>
        <dbReference type="SAM" id="Phobius"/>
    </source>
</evidence>
<dbReference type="Gene3D" id="3.40.1690.10">
    <property type="entry name" value="secretion proteins EscU"/>
    <property type="match status" value="1"/>
</dbReference>
<feature type="transmembrane region" description="Helical" evidence="1">
    <location>
        <begin position="144"/>
        <end position="167"/>
    </location>
</feature>
<feature type="transmembrane region" description="Helical" evidence="1">
    <location>
        <begin position="187"/>
        <end position="205"/>
    </location>
</feature>
<gene>
    <name evidence="2" type="ordered locus">Afer_0158</name>
</gene>
<dbReference type="PANTHER" id="PTHR30531">
    <property type="entry name" value="FLAGELLAR BIOSYNTHETIC PROTEIN FLHB"/>
    <property type="match status" value="1"/>
</dbReference>
<dbReference type="RefSeq" id="WP_015797632.1">
    <property type="nucleotide sequence ID" value="NC_013124.1"/>
</dbReference>
<dbReference type="STRING" id="525909.Afer_0158"/>
<keyword evidence="3" id="KW-1185">Reference proteome</keyword>
<dbReference type="AlphaFoldDB" id="C7M229"/>
<dbReference type="PRINTS" id="PR00950">
    <property type="entry name" value="TYPE3IMSPROT"/>
</dbReference>
<dbReference type="GO" id="GO:0009306">
    <property type="term" value="P:protein secretion"/>
    <property type="evidence" value="ECO:0007669"/>
    <property type="project" value="InterPro"/>
</dbReference>
<dbReference type="SUPFAM" id="SSF160544">
    <property type="entry name" value="EscU C-terminal domain-like"/>
    <property type="match status" value="1"/>
</dbReference>
<dbReference type="Pfam" id="PF01312">
    <property type="entry name" value="Bac_export_2"/>
    <property type="match status" value="1"/>
</dbReference>
<feature type="transmembrane region" description="Helical" evidence="1">
    <location>
        <begin position="30"/>
        <end position="47"/>
    </location>
</feature>
<evidence type="ECO:0000313" key="3">
    <source>
        <dbReference type="Proteomes" id="UP000000771"/>
    </source>
</evidence>
<feature type="transmembrane region" description="Helical" evidence="1">
    <location>
        <begin position="83"/>
        <end position="109"/>
    </location>
</feature>
<dbReference type="EMBL" id="CP001631">
    <property type="protein sequence ID" value="ACU53127.1"/>
    <property type="molecule type" value="Genomic_DNA"/>
</dbReference>
<dbReference type="Gene3D" id="6.10.250.2080">
    <property type="match status" value="1"/>
</dbReference>
<dbReference type="Proteomes" id="UP000000771">
    <property type="component" value="Chromosome"/>
</dbReference>
<dbReference type="PANTHER" id="PTHR30531:SF12">
    <property type="entry name" value="FLAGELLAR BIOSYNTHETIC PROTEIN FLHB"/>
    <property type="match status" value="1"/>
</dbReference>
<accession>C7M229</accession>
<name>C7M229_ACIFD</name>
<keyword evidence="1" id="KW-0472">Membrane</keyword>
<dbReference type="OrthoDB" id="9807950at2"/>
<dbReference type="InterPro" id="IPR006135">
    <property type="entry name" value="T3SS_substrate_exporter"/>
</dbReference>
<reference evidence="2 3" key="1">
    <citation type="journal article" date="2009" name="Stand. Genomic Sci.">
        <title>Complete genome sequence of Acidimicrobium ferrooxidans type strain (ICP).</title>
        <authorList>
            <person name="Clum A."/>
            <person name="Nolan M."/>
            <person name="Lang E."/>
            <person name="Glavina Del Rio T."/>
            <person name="Tice H."/>
            <person name="Copeland A."/>
            <person name="Cheng J.F."/>
            <person name="Lucas S."/>
            <person name="Chen F."/>
            <person name="Bruce D."/>
            <person name="Goodwin L."/>
            <person name="Pitluck S."/>
            <person name="Ivanova N."/>
            <person name="Mavrommatis K."/>
            <person name="Mikhailova N."/>
            <person name="Pati A."/>
            <person name="Chen A."/>
            <person name="Palaniappan K."/>
            <person name="Goker M."/>
            <person name="Spring S."/>
            <person name="Land M."/>
            <person name="Hauser L."/>
            <person name="Chang Y.J."/>
            <person name="Jeffries C.C."/>
            <person name="Chain P."/>
            <person name="Bristow J."/>
            <person name="Eisen J.A."/>
            <person name="Markowitz V."/>
            <person name="Hugenholtz P."/>
            <person name="Kyrpides N.C."/>
            <person name="Klenk H.P."/>
            <person name="Lapidus A."/>
        </authorList>
    </citation>
    <scope>NUCLEOTIDE SEQUENCE [LARGE SCALE GENOMIC DNA]</scope>
    <source>
        <strain evidence="3">DSM 10331 / JCM 15462 / NBRC 103882 / ICP</strain>
    </source>
</reference>
<dbReference type="GO" id="GO:0005886">
    <property type="term" value="C:plasma membrane"/>
    <property type="evidence" value="ECO:0007669"/>
    <property type="project" value="TreeGrafter"/>
</dbReference>
<dbReference type="HOGENOM" id="CLU_041013_1_0_11"/>
<evidence type="ECO:0000313" key="2">
    <source>
        <dbReference type="EMBL" id="ACU53127.1"/>
    </source>
</evidence>
<dbReference type="InterPro" id="IPR029025">
    <property type="entry name" value="T3SS_substrate_exporter_C"/>
</dbReference>
<protein>
    <submittedName>
        <fullName evidence="2">Type III secretion exporter</fullName>
    </submittedName>
</protein>
<keyword evidence="1" id="KW-1133">Transmembrane helix</keyword>
<dbReference type="eggNOG" id="COG1377">
    <property type="taxonomic scope" value="Bacteria"/>
</dbReference>
<sequence>MARQEGTEEPTPRKLERARKEGMVARSVDLVSFVVLLIASFALPLAVRDASVRIGDVAAAAWSGAIPATSAGALRFLGTGLDLVVQLVGPVAVVAVVIVAVGNLAQVGLRFVPKRLRPRAETFSPAANLRRIFSAQPGIEVAKAIVKLVATAAVAAAIVSSSIDAMAQGASSPLAAADAAAGASLELVRVVAVLGVVLGIVDLVRQRRSLRRRLRMTRHEVRDELREHEGDLAVKARRRRLAREFVRRAMLADVAQADVVVVNPTHVAVALRYDPRRDRAPTVVAKGLDHLAMTIRERARAARVPIVEDPPLARVVYVASRVGEPIPASLFLVVARLLAFVYRLPSLARSFDSRHVTRSDDIPVDLAARAWSLLADEIDTQGDVHAGRER</sequence>
<proteinExistence type="predicted"/>
<dbReference type="KEGG" id="afo:Afer_0158"/>
<keyword evidence="1" id="KW-0812">Transmembrane</keyword>
<organism evidence="2 3">
    <name type="scientific">Acidimicrobium ferrooxidans (strain DSM 10331 / JCM 15462 / NBRC 103882 / ICP)</name>
    <dbReference type="NCBI Taxonomy" id="525909"/>
    <lineage>
        <taxon>Bacteria</taxon>
        <taxon>Bacillati</taxon>
        <taxon>Actinomycetota</taxon>
        <taxon>Acidimicrobiia</taxon>
        <taxon>Acidimicrobiales</taxon>
        <taxon>Acidimicrobiaceae</taxon>
        <taxon>Acidimicrobium</taxon>
    </lineage>
</organism>